<feature type="transmembrane region" description="Helical" evidence="6">
    <location>
        <begin position="194"/>
        <end position="213"/>
    </location>
</feature>
<feature type="transmembrane region" description="Helical" evidence="6">
    <location>
        <begin position="219"/>
        <end position="242"/>
    </location>
</feature>
<dbReference type="RefSeq" id="WP_349245053.1">
    <property type="nucleotide sequence ID" value="NZ_JASCXX010000012.1"/>
</dbReference>
<dbReference type="Proteomes" id="UP001431776">
    <property type="component" value="Unassembled WGS sequence"/>
</dbReference>
<evidence type="ECO:0000313" key="8">
    <source>
        <dbReference type="EMBL" id="MDI6449645.1"/>
    </source>
</evidence>
<gene>
    <name evidence="8" type="ORF">QJ522_11370</name>
</gene>
<protein>
    <submittedName>
        <fullName evidence="8">DMT family transporter</fullName>
    </submittedName>
</protein>
<evidence type="ECO:0000256" key="6">
    <source>
        <dbReference type="SAM" id="Phobius"/>
    </source>
</evidence>
<feature type="domain" description="EamA" evidence="7">
    <location>
        <begin position="11"/>
        <end position="146"/>
    </location>
</feature>
<comment type="subcellular location">
    <subcellularLocation>
        <location evidence="1">Membrane</location>
        <topology evidence="1">Multi-pass membrane protein</topology>
    </subcellularLocation>
</comment>
<dbReference type="AlphaFoldDB" id="A0AAW6TYF4"/>
<keyword evidence="4 6" id="KW-1133">Transmembrane helix</keyword>
<keyword evidence="3 6" id="KW-0812">Transmembrane</keyword>
<evidence type="ECO:0000256" key="3">
    <source>
        <dbReference type="ARBA" id="ARBA00022692"/>
    </source>
</evidence>
<comment type="similarity">
    <text evidence="2">Belongs to the EamA transporter family.</text>
</comment>
<feature type="transmembrane region" description="Helical" evidence="6">
    <location>
        <begin position="130"/>
        <end position="151"/>
    </location>
</feature>
<feature type="domain" description="EamA" evidence="7">
    <location>
        <begin position="164"/>
        <end position="293"/>
    </location>
</feature>
<keyword evidence="9" id="KW-1185">Reference proteome</keyword>
<dbReference type="EMBL" id="JASCXX010000012">
    <property type="protein sequence ID" value="MDI6449645.1"/>
    <property type="molecule type" value="Genomic_DNA"/>
</dbReference>
<accession>A0AAW6TYF4</accession>
<comment type="caution">
    <text evidence="8">The sequence shown here is derived from an EMBL/GenBank/DDBJ whole genome shotgun (WGS) entry which is preliminary data.</text>
</comment>
<dbReference type="PANTHER" id="PTHR32322">
    <property type="entry name" value="INNER MEMBRANE TRANSPORTER"/>
    <property type="match status" value="1"/>
</dbReference>
<dbReference type="Pfam" id="PF00892">
    <property type="entry name" value="EamA"/>
    <property type="match status" value="2"/>
</dbReference>
<dbReference type="SUPFAM" id="SSF103481">
    <property type="entry name" value="Multidrug resistance efflux transporter EmrE"/>
    <property type="match status" value="2"/>
</dbReference>
<feature type="transmembrane region" description="Helical" evidence="6">
    <location>
        <begin position="105"/>
        <end position="123"/>
    </location>
</feature>
<feature type="transmembrane region" description="Helical" evidence="6">
    <location>
        <begin position="80"/>
        <end position="99"/>
    </location>
</feature>
<dbReference type="InterPro" id="IPR000620">
    <property type="entry name" value="EamA_dom"/>
</dbReference>
<feature type="transmembrane region" description="Helical" evidence="6">
    <location>
        <begin position="277"/>
        <end position="294"/>
    </location>
</feature>
<name>A0AAW6TYF4_9BACT</name>
<evidence type="ECO:0000256" key="1">
    <source>
        <dbReference type="ARBA" id="ARBA00004141"/>
    </source>
</evidence>
<keyword evidence="5 6" id="KW-0472">Membrane</keyword>
<dbReference type="InterPro" id="IPR037185">
    <property type="entry name" value="EmrE-like"/>
</dbReference>
<evidence type="ECO:0000313" key="9">
    <source>
        <dbReference type="Proteomes" id="UP001431776"/>
    </source>
</evidence>
<feature type="transmembrane region" description="Helical" evidence="6">
    <location>
        <begin position="163"/>
        <end position="182"/>
    </location>
</feature>
<evidence type="ECO:0000256" key="4">
    <source>
        <dbReference type="ARBA" id="ARBA00022989"/>
    </source>
</evidence>
<dbReference type="InterPro" id="IPR050638">
    <property type="entry name" value="AA-Vitamin_Transporters"/>
</dbReference>
<evidence type="ECO:0000259" key="7">
    <source>
        <dbReference type="Pfam" id="PF00892"/>
    </source>
</evidence>
<proteinExistence type="inferred from homology"/>
<evidence type="ECO:0000256" key="2">
    <source>
        <dbReference type="ARBA" id="ARBA00007362"/>
    </source>
</evidence>
<organism evidence="8 9">
    <name type="scientific">Anaerobaca lacustris</name>
    <dbReference type="NCBI Taxonomy" id="3044600"/>
    <lineage>
        <taxon>Bacteria</taxon>
        <taxon>Pseudomonadati</taxon>
        <taxon>Planctomycetota</taxon>
        <taxon>Phycisphaerae</taxon>
        <taxon>Sedimentisphaerales</taxon>
        <taxon>Anaerobacaceae</taxon>
        <taxon>Anaerobaca</taxon>
    </lineage>
</organism>
<feature type="transmembrane region" description="Helical" evidence="6">
    <location>
        <begin position="38"/>
        <end position="59"/>
    </location>
</feature>
<feature type="transmembrane region" description="Helical" evidence="6">
    <location>
        <begin position="254"/>
        <end position="271"/>
    </location>
</feature>
<reference evidence="8" key="1">
    <citation type="submission" date="2023-05" db="EMBL/GenBank/DDBJ databases">
        <title>Anaerotaeda fermentans gen. nov., sp. nov., a novel anaerobic planctomycete of the new family within the order Sedimentisphaerales isolated from Taman Peninsula, Russia.</title>
        <authorList>
            <person name="Khomyakova M.A."/>
            <person name="Merkel A.Y."/>
            <person name="Slobodkin A.I."/>
        </authorList>
    </citation>
    <scope>NUCLEOTIDE SEQUENCE</scope>
    <source>
        <strain evidence="8">M17dextr</strain>
    </source>
</reference>
<dbReference type="PANTHER" id="PTHR32322:SF2">
    <property type="entry name" value="EAMA DOMAIN-CONTAINING PROTEIN"/>
    <property type="match status" value="1"/>
</dbReference>
<sequence length="299" mass="32836">MSNERRSPAAAYLYAMLAVLFWATSASAFKLSLRHVGILPLLFIASATSTAAFGVYLLATRRLNLLRAFTRKDYLWSAGLGFLNPFLYYVVLFKAYSLLPAQEAQPINFVWPLTLVLLSIPLLGQRIRFASFLAILISFTGVVVIATRATGPADILRFRFSSGTGVLLALSTTIVWALFWIYNAKDRCDEAVRLFVNFAFATGYILIALLLAGRLQMPPWQGLAGGVYVGLFEMGITFLAWLKALKTAPTTAHVVNLIYLVPFLSLLVIALVLGETILPSTVIGLVLIIAGIIAQKRWA</sequence>
<dbReference type="GO" id="GO:0016020">
    <property type="term" value="C:membrane"/>
    <property type="evidence" value="ECO:0007669"/>
    <property type="project" value="UniProtKB-SubCell"/>
</dbReference>
<evidence type="ECO:0000256" key="5">
    <source>
        <dbReference type="ARBA" id="ARBA00023136"/>
    </source>
</evidence>